<evidence type="ECO:0000313" key="3">
    <source>
        <dbReference type="Proteomes" id="UP000177082"/>
    </source>
</evidence>
<keyword evidence="1" id="KW-1133">Transmembrane helix</keyword>
<dbReference type="STRING" id="1802519.A2961_01690"/>
<feature type="transmembrane region" description="Helical" evidence="1">
    <location>
        <begin position="53"/>
        <end position="71"/>
    </location>
</feature>
<dbReference type="Pfam" id="PF18901">
    <property type="entry name" value="DUF5657"/>
    <property type="match status" value="1"/>
</dbReference>
<dbReference type="InterPro" id="IPR043716">
    <property type="entry name" value="DUF5657"/>
</dbReference>
<feature type="transmembrane region" description="Helical" evidence="1">
    <location>
        <begin position="12"/>
        <end position="33"/>
    </location>
</feature>
<protein>
    <submittedName>
        <fullName evidence="2">Uncharacterized protein</fullName>
    </submittedName>
</protein>
<evidence type="ECO:0000313" key="2">
    <source>
        <dbReference type="EMBL" id="OGM65298.1"/>
    </source>
</evidence>
<gene>
    <name evidence="2" type="ORF">A2961_01690</name>
</gene>
<keyword evidence="1" id="KW-0812">Transmembrane</keyword>
<dbReference type="AlphaFoldDB" id="A0A1F8BPT4"/>
<evidence type="ECO:0000256" key="1">
    <source>
        <dbReference type="SAM" id="Phobius"/>
    </source>
</evidence>
<accession>A0A1F8BPT4</accession>
<reference evidence="2 3" key="1">
    <citation type="journal article" date="2016" name="Nat. Commun.">
        <title>Thousands of microbial genomes shed light on interconnected biogeochemical processes in an aquifer system.</title>
        <authorList>
            <person name="Anantharaman K."/>
            <person name="Brown C.T."/>
            <person name="Hug L.A."/>
            <person name="Sharon I."/>
            <person name="Castelle C.J."/>
            <person name="Probst A.J."/>
            <person name="Thomas B.C."/>
            <person name="Singh A."/>
            <person name="Wilkins M.J."/>
            <person name="Karaoz U."/>
            <person name="Brodie E.L."/>
            <person name="Williams K.H."/>
            <person name="Hubbard S.S."/>
            <person name="Banfield J.F."/>
        </authorList>
    </citation>
    <scope>NUCLEOTIDE SEQUENCE [LARGE SCALE GENOMIC DNA]</scope>
</reference>
<proteinExistence type="predicted"/>
<dbReference type="Proteomes" id="UP000177082">
    <property type="component" value="Unassembled WGS sequence"/>
</dbReference>
<dbReference type="EMBL" id="MGHF01000001">
    <property type="protein sequence ID" value="OGM65298.1"/>
    <property type="molecule type" value="Genomic_DNA"/>
</dbReference>
<organism evidence="2 3">
    <name type="scientific">Candidatus Woesebacteria bacterium RIFCSPLOWO2_01_FULL_39_21</name>
    <dbReference type="NCBI Taxonomy" id="1802519"/>
    <lineage>
        <taxon>Bacteria</taxon>
        <taxon>Candidatus Woeseibacteriota</taxon>
    </lineage>
</organism>
<comment type="caution">
    <text evidence="2">The sequence shown here is derived from an EMBL/GenBank/DDBJ whole genome shotgun (WGS) entry which is preliminary data.</text>
</comment>
<keyword evidence="1" id="KW-0472">Membrane</keyword>
<name>A0A1F8BPT4_9BACT</name>
<sequence length="73" mass="8116">MDLIIDGSSVWGLVKMGYIVVFVIYLIFAIVVFRQVGLMGKTLKIGFDKFIKVIALGHLAMVATLFLWALVVL</sequence>